<keyword evidence="5 7" id="KW-0067">ATP-binding</keyword>
<feature type="binding site" evidence="5">
    <location>
        <begin position="57"/>
        <end position="59"/>
    </location>
    <ligand>
        <name>AMP</name>
        <dbReference type="ChEBI" id="CHEBI:456215"/>
    </ligand>
</feature>
<dbReference type="GO" id="GO:0005737">
    <property type="term" value="C:cytoplasm"/>
    <property type="evidence" value="ECO:0007669"/>
    <property type="project" value="UniProtKB-SubCell"/>
</dbReference>
<keyword evidence="5" id="KW-0479">Metal-binding</keyword>
<evidence type="ECO:0000256" key="1">
    <source>
        <dbReference type="ARBA" id="ARBA00022679"/>
    </source>
</evidence>
<proteinExistence type="inferred from homology"/>
<keyword evidence="1 5" id="KW-0808">Transferase</keyword>
<comment type="caution">
    <text evidence="9">The sequence shown here is derived from an EMBL/GenBank/DDBJ whole genome shotgun (WGS) entry which is preliminary data.</text>
</comment>
<comment type="catalytic activity">
    <reaction evidence="5 7">
        <text>AMP + ATP = 2 ADP</text>
        <dbReference type="Rhea" id="RHEA:12973"/>
        <dbReference type="ChEBI" id="CHEBI:30616"/>
        <dbReference type="ChEBI" id="CHEBI:456215"/>
        <dbReference type="ChEBI" id="CHEBI:456216"/>
        <dbReference type="EC" id="2.7.4.3"/>
    </reaction>
</comment>
<dbReference type="Pfam" id="PF05191">
    <property type="entry name" value="ADK_lid"/>
    <property type="match status" value="1"/>
</dbReference>
<dbReference type="PRINTS" id="PR00094">
    <property type="entry name" value="ADENYLTKNASE"/>
</dbReference>
<comment type="subcellular location">
    <subcellularLocation>
        <location evidence="5 7">Cytoplasm</location>
    </subcellularLocation>
</comment>
<feature type="binding site" evidence="5">
    <location>
        <position position="153"/>
    </location>
    <ligand>
        <name>Zn(2+)</name>
        <dbReference type="ChEBI" id="CHEBI:29105"/>
        <note>structural</note>
    </ligand>
</feature>
<keyword evidence="4 5" id="KW-0418">Kinase</keyword>
<feature type="binding site" evidence="5">
    <location>
        <begin position="10"/>
        <end position="15"/>
    </location>
    <ligand>
        <name>ATP</name>
        <dbReference type="ChEBI" id="CHEBI:30616"/>
    </ligand>
</feature>
<keyword evidence="10" id="KW-1185">Reference proteome</keyword>
<evidence type="ECO:0000256" key="3">
    <source>
        <dbReference type="ARBA" id="ARBA00022741"/>
    </source>
</evidence>
<feature type="binding site" evidence="5">
    <location>
        <position position="127"/>
    </location>
    <ligand>
        <name>ATP</name>
        <dbReference type="ChEBI" id="CHEBI:30616"/>
    </ligand>
</feature>
<dbReference type="InterPro" id="IPR027417">
    <property type="entry name" value="P-loop_NTPase"/>
</dbReference>
<gene>
    <name evidence="5" type="primary">adk</name>
    <name evidence="9" type="ORF">AUC68_09545</name>
</gene>
<dbReference type="InterPro" id="IPR000850">
    <property type="entry name" value="Adenylat/UMP-CMP_kin"/>
</dbReference>
<evidence type="ECO:0000313" key="10">
    <source>
        <dbReference type="Proteomes" id="UP000094501"/>
    </source>
</evidence>
<dbReference type="EC" id="2.7.4.3" evidence="5 7"/>
<feature type="binding site" evidence="5">
    <location>
        <position position="150"/>
    </location>
    <ligand>
        <name>Zn(2+)</name>
        <dbReference type="ChEBI" id="CHEBI:29105"/>
        <note>structural</note>
    </ligand>
</feature>
<keyword evidence="2 5" id="KW-0545">Nucleotide biosynthesis</keyword>
<dbReference type="Proteomes" id="UP000094501">
    <property type="component" value="Unassembled WGS sequence"/>
</dbReference>
<dbReference type="AlphaFoldDB" id="A0A1E3VYN7"/>
<evidence type="ECO:0000256" key="7">
    <source>
        <dbReference type="RuleBase" id="RU003331"/>
    </source>
</evidence>
<reference evidence="9 10" key="1">
    <citation type="journal article" date="2016" name="Environ. Microbiol.">
        <title>New Methyloceanibacter diversity from North Sea sediments includes methanotroph containing solely the soluble methane monooxygenase.</title>
        <authorList>
            <person name="Vekeman B."/>
            <person name="Kerckhof F.M."/>
            <person name="Cremers G."/>
            <person name="de Vos P."/>
            <person name="Vandamme P."/>
            <person name="Boon N."/>
            <person name="Op den Camp H.J."/>
            <person name="Heylen K."/>
        </authorList>
    </citation>
    <scope>NUCLEOTIDE SEQUENCE [LARGE SCALE GENOMIC DNA]</scope>
    <source>
        <strain evidence="9 10">R-67174</strain>
    </source>
</reference>
<dbReference type="PANTHER" id="PTHR23359">
    <property type="entry name" value="NUCLEOTIDE KINASE"/>
    <property type="match status" value="1"/>
</dbReference>
<comment type="domain">
    <text evidence="5">Consists of three domains, a large central CORE domain and two small peripheral domains, NMPbind and LID, which undergo movements during catalysis. The LID domain closes over the site of phosphoryl transfer upon ATP binding. Assembling and dissambling the active center during each catalytic cycle provides an effective means to prevent ATP hydrolysis. Some bacteria have evolved a zinc-coordinating structure that stabilizes the LID domain.</text>
</comment>
<evidence type="ECO:0000256" key="5">
    <source>
        <dbReference type="HAMAP-Rule" id="MF_00235"/>
    </source>
</evidence>
<comment type="function">
    <text evidence="5">Catalyzes the reversible transfer of the terminal phosphate group between ATP and AMP. Plays an important role in cellular energy homeostasis and in adenine nucleotide metabolism.</text>
</comment>
<dbReference type="EMBL" id="LPWG01000013">
    <property type="protein sequence ID" value="ODR98633.1"/>
    <property type="molecule type" value="Genomic_DNA"/>
</dbReference>
<name>A0A1E3VYN7_9HYPH</name>
<dbReference type="InterPro" id="IPR033690">
    <property type="entry name" value="Adenylat_kinase_CS"/>
</dbReference>
<dbReference type="SUPFAM" id="SSF52540">
    <property type="entry name" value="P-loop containing nucleoside triphosphate hydrolases"/>
    <property type="match status" value="1"/>
</dbReference>
<feature type="binding site" evidence="5">
    <location>
        <position position="36"/>
    </location>
    <ligand>
        <name>AMP</name>
        <dbReference type="ChEBI" id="CHEBI:456215"/>
    </ligand>
</feature>
<dbReference type="Pfam" id="PF00406">
    <property type="entry name" value="ADK"/>
    <property type="match status" value="1"/>
</dbReference>
<feature type="binding site" evidence="5">
    <location>
        <position position="133"/>
    </location>
    <ligand>
        <name>Zn(2+)</name>
        <dbReference type="ChEBI" id="CHEBI:29105"/>
        <note>structural</note>
    </ligand>
</feature>
<feature type="domain" description="Adenylate kinase active site lid" evidence="8">
    <location>
        <begin position="127"/>
        <end position="163"/>
    </location>
</feature>
<protein>
    <recommendedName>
        <fullName evidence="5 7">Adenylate kinase</fullName>
        <shortName evidence="5">AK</shortName>
        <ecNumber evidence="5 7">2.7.4.3</ecNumber>
    </recommendedName>
    <alternativeName>
        <fullName evidence="5">ATP-AMP transphosphorylase</fullName>
    </alternativeName>
    <alternativeName>
        <fullName evidence="5">ATP:AMP phosphotransferase</fullName>
    </alternativeName>
    <alternativeName>
        <fullName evidence="5">Adenylate monophosphate kinase</fullName>
    </alternativeName>
</protein>
<feature type="binding site" evidence="5">
    <location>
        <position position="200"/>
    </location>
    <ligand>
        <name>ATP</name>
        <dbReference type="ChEBI" id="CHEBI:30616"/>
    </ligand>
</feature>
<feature type="binding site" evidence="5">
    <location>
        <position position="161"/>
    </location>
    <ligand>
        <name>AMP</name>
        <dbReference type="ChEBI" id="CHEBI:456215"/>
    </ligand>
</feature>
<feature type="binding site" evidence="5">
    <location>
        <position position="130"/>
    </location>
    <ligand>
        <name>Zn(2+)</name>
        <dbReference type="ChEBI" id="CHEBI:29105"/>
        <note>structural</note>
    </ligand>
</feature>
<sequence length="216" mass="23220">MNLVMLGAPGAGKGTQAKRLQDMRGLVQLSTGDMLRAAVAAGTKLGQEAGDIMERGELVPDDLVIGLISEQMDQEEGGAGFILDGFPRTIAQAEALDELLTSRGDAVDRVVVIDVDDDALVGRITGRYTCASCGEGYHTLFKKPKVEGVCDRCGGTEFKRRKDDTEEVVRERLKAYHAQTEPLVGYYTAQGKVRTVDGMADIAAVQKEIDQALDGE</sequence>
<comment type="caution">
    <text evidence="5">Lacks conserved residue(s) required for the propagation of feature annotation.</text>
</comment>
<dbReference type="NCBIfam" id="NF011100">
    <property type="entry name" value="PRK14527.1"/>
    <property type="match status" value="1"/>
</dbReference>
<dbReference type="Gene3D" id="3.40.50.300">
    <property type="entry name" value="P-loop containing nucleotide triphosphate hydrolases"/>
    <property type="match status" value="1"/>
</dbReference>
<dbReference type="PROSITE" id="PS00113">
    <property type="entry name" value="ADENYLATE_KINASE"/>
    <property type="match status" value="1"/>
</dbReference>
<dbReference type="NCBIfam" id="TIGR01351">
    <property type="entry name" value="adk"/>
    <property type="match status" value="1"/>
</dbReference>
<feature type="binding site" evidence="5">
    <location>
        <position position="31"/>
    </location>
    <ligand>
        <name>AMP</name>
        <dbReference type="ChEBI" id="CHEBI:456215"/>
    </ligand>
</feature>
<dbReference type="STRING" id="1774968.AUC68_09545"/>
<dbReference type="CDD" id="cd01428">
    <property type="entry name" value="ADK"/>
    <property type="match status" value="1"/>
</dbReference>
<dbReference type="GO" id="GO:0044209">
    <property type="term" value="P:AMP salvage"/>
    <property type="evidence" value="ECO:0007669"/>
    <property type="project" value="UniProtKB-UniRule"/>
</dbReference>
<comment type="pathway">
    <text evidence="5">Purine metabolism; AMP biosynthesis via salvage pathway; AMP from ADP: step 1/1.</text>
</comment>
<feature type="region of interest" description="NMP" evidence="5">
    <location>
        <begin position="30"/>
        <end position="59"/>
    </location>
</feature>
<accession>A0A1E3VYN7</accession>
<dbReference type="NCBIfam" id="NF011105">
    <property type="entry name" value="PRK14532.1"/>
    <property type="match status" value="1"/>
</dbReference>
<feature type="binding site" evidence="5">
    <location>
        <position position="92"/>
    </location>
    <ligand>
        <name>AMP</name>
        <dbReference type="ChEBI" id="CHEBI:456215"/>
    </ligand>
</feature>
<evidence type="ECO:0000256" key="2">
    <source>
        <dbReference type="ARBA" id="ARBA00022727"/>
    </source>
</evidence>
<dbReference type="HAMAP" id="MF_00235">
    <property type="entry name" value="Adenylate_kinase_Adk"/>
    <property type="match status" value="1"/>
</dbReference>
<feature type="binding site" evidence="5">
    <location>
        <position position="172"/>
    </location>
    <ligand>
        <name>AMP</name>
        <dbReference type="ChEBI" id="CHEBI:456215"/>
    </ligand>
</feature>
<evidence type="ECO:0000259" key="8">
    <source>
        <dbReference type="Pfam" id="PF05191"/>
    </source>
</evidence>
<comment type="similarity">
    <text evidence="5 6">Belongs to the adenylate kinase family.</text>
</comment>
<dbReference type="UniPathway" id="UPA00588">
    <property type="reaction ID" value="UER00649"/>
</dbReference>
<dbReference type="NCBIfam" id="NF001380">
    <property type="entry name" value="PRK00279.1-2"/>
    <property type="match status" value="1"/>
</dbReference>
<dbReference type="GO" id="GO:0008270">
    <property type="term" value="F:zinc ion binding"/>
    <property type="evidence" value="ECO:0007669"/>
    <property type="project" value="UniProtKB-UniRule"/>
</dbReference>
<evidence type="ECO:0000256" key="6">
    <source>
        <dbReference type="RuleBase" id="RU003330"/>
    </source>
</evidence>
<keyword evidence="5" id="KW-0862">Zinc</keyword>
<dbReference type="InterPro" id="IPR007862">
    <property type="entry name" value="Adenylate_kinase_lid-dom"/>
</dbReference>
<organism evidence="9 10">
    <name type="scientific">Methyloceanibacter methanicus</name>
    <dbReference type="NCBI Taxonomy" id="1774968"/>
    <lineage>
        <taxon>Bacteria</taxon>
        <taxon>Pseudomonadati</taxon>
        <taxon>Pseudomonadota</taxon>
        <taxon>Alphaproteobacteria</taxon>
        <taxon>Hyphomicrobiales</taxon>
        <taxon>Hyphomicrobiaceae</taxon>
        <taxon>Methyloceanibacter</taxon>
    </lineage>
</organism>
<keyword evidence="3 5" id="KW-0547">Nucleotide-binding</keyword>
<keyword evidence="5" id="KW-0963">Cytoplasm</keyword>
<dbReference type="InterPro" id="IPR006259">
    <property type="entry name" value="Adenyl_kin_sub"/>
</dbReference>
<evidence type="ECO:0000256" key="4">
    <source>
        <dbReference type="ARBA" id="ARBA00022777"/>
    </source>
</evidence>
<dbReference type="NCBIfam" id="NF001381">
    <property type="entry name" value="PRK00279.1-3"/>
    <property type="match status" value="1"/>
</dbReference>
<dbReference type="FunFam" id="3.40.50.300:FF:000106">
    <property type="entry name" value="Adenylate kinase mitochondrial"/>
    <property type="match status" value="1"/>
</dbReference>
<dbReference type="GO" id="GO:0004017">
    <property type="term" value="F:AMP kinase activity"/>
    <property type="evidence" value="ECO:0007669"/>
    <property type="project" value="UniProtKB-UniRule"/>
</dbReference>
<evidence type="ECO:0000313" key="9">
    <source>
        <dbReference type="EMBL" id="ODR98633.1"/>
    </source>
</evidence>
<dbReference type="RefSeq" id="WP_069438089.1">
    <property type="nucleotide sequence ID" value="NZ_LPWG01000013.1"/>
</dbReference>
<feature type="binding site" evidence="5">
    <location>
        <begin position="85"/>
        <end position="88"/>
    </location>
    <ligand>
        <name>AMP</name>
        <dbReference type="ChEBI" id="CHEBI:456215"/>
    </ligand>
</feature>
<comment type="subunit">
    <text evidence="5 7">Monomer.</text>
</comment>
<dbReference type="GO" id="GO:0005524">
    <property type="term" value="F:ATP binding"/>
    <property type="evidence" value="ECO:0007669"/>
    <property type="project" value="UniProtKB-UniRule"/>
</dbReference>
<dbReference type="OrthoDB" id="9805030at2"/>